<dbReference type="SUPFAM" id="SSF55681">
    <property type="entry name" value="Class II aaRS and biotin synthetases"/>
    <property type="match status" value="1"/>
</dbReference>
<organism evidence="2 3">
    <name type="scientific">Thioalkalivibrio denitrificans</name>
    <dbReference type="NCBI Taxonomy" id="108003"/>
    <lineage>
        <taxon>Bacteria</taxon>
        <taxon>Pseudomonadati</taxon>
        <taxon>Pseudomonadota</taxon>
        <taxon>Gammaproteobacteria</taxon>
        <taxon>Chromatiales</taxon>
        <taxon>Ectothiorhodospiraceae</taxon>
        <taxon>Thioalkalivibrio</taxon>
    </lineage>
</organism>
<dbReference type="InterPro" id="IPR004143">
    <property type="entry name" value="BPL_LPL_catalytic"/>
</dbReference>
<dbReference type="Proteomes" id="UP000189462">
    <property type="component" value="Unassembled WGS sequence"/>
</dbReference>
<dbReference type="InterPro" id="IPR050664">
    <property type="entry name" value="Octanoyltrans_LipM/LipL"/>
</dbReference>
<dbReference type="InterPro" id="IPR045864">
    <property type="entry name" value="aa-tRNA-synth_II/BPL/LPL"/>
</dbReference>
<dbReference type="RefSeq" id="WP_077279111.1">
    <property type="nucleotide sequence ID" value="NZ_MVBK01000059.1"/>
</dbReference>
<comment type="caution">
    <text evidence="2">The sequence shown here is derived from an EMBL/GenBank/DDBJ whole genome shotgun (WGS) entry which is preliminary data.</text>
</comment>
<proteinExistence type="predicted"/>
<dbReference type="PANTHER" id="PTHR43679">
    <property type="entry name" value="OCTANOYLTRANSFERASE LIPM-RELATED"/>
    <property type="match status" value="1"/>
</dbReference>
<dbReference type="PANTHER" id="PTHR43679:SF2">
    <property type="entry name" value="OCTANOYL-[GCVH]:PROTEIN N-OCTANOYLTRANSFERASE"/>
    <property type="match status" value="1"/>
</dbReference>
<feature type="domain" description="BPL/LPL catalytic" evidence="1">
    <location>
        <begin position="32"/>
        <end position="230"/>
    </location>
</feature>
<name>A0A1V3NF66_9GAMM</name>
<dbReference type="Gene3D" id="3.30.930.10">
    <property type="entry name" value="Bira Bifunctional Protein, Domain 2"/>
    <property type="match status" value="1"/>
</dbReference>
<gene>
    <name evidence="2" type="ORF">B1C78_10535</name>
</gene>
<dbReference type="STRING" id="108003.B1C78_10535"/>
<accession>A0A1V3NF66</accession>
<dbReference type="InterPro" id="IPR002829">
    <property type="entry name" value="DUF116"/>
</dbReference>
<sequence length="524" mass="57507">MTVRTCRVLREGTAPGPRQVNVDRAMLATCASRGSATLRFHRYRPTASLGRDEAVCHAVRADYCREAGIPLVRRPTGGGALYLDPGQLCLSLTLPRAWLGGADDLVRLMARCNGAVVDALRGMGIPAEAVQPNDLESGGRKLGAGFLCLEADAVLYQAVLLMAPVDMETLLTVLRAPREKLSPVGVQSARERFITLTELDEYLGVPAPGAGDRLEDALQAAFCEAFGLTASQDEGAEQALPIPPPAPVADELEQDWNAVRDRTWQAFEPTPGGVLHLRLDPDVDGTRIRHATLAGAVHVTPPTLLADLARELTVAAPGAAEARWRRYLADGEVQLLGFEAGDLYRLLRRALHRDDERRLGLDTEQANTLMVHPAGGTDAAHEILERATVMLVPYCAKPAWCKWRHRDGCPECGQCEVGDAYRLARERGMRVVTITRFEHLREELDQMRRDGQPAYVGMCCGNFYLKRAQAFRDAGIPAVLMDISGANCYELRQEDQAYAGQFTAEARLNGEVVEQVMRWVPRVR</sequence>
<dbReference type="Pfam" id="PF01976">
    <property type="entry name" value="DUF116"/>
    <property type="match status" value="1"/>
</dbReference>
<dbReference type="PROSITE" id="PS51733">
    <property type="entry name" value="BPL_LPL_CATALYTIC"/>
    <property type="match status" value="1"/>
</dbReference>
<protein>
    <recommendedName>
        <fullName evidence="1">BPL/LPL catalytic domain-containing protein</fullName>
    </recommendedName>
</protein>
<evidence type="ECO:0000259" key="1">
    <source>
        <dbReference type="PROSITE" id="PS51733"/>
    </source>
</evidence>
<dbReference type="Pfam" id="PF21948">
    <property type="entry name" value="LplA-B_cat"/>
    <property type="match status" value="1"/>
</dbReference>
<dbReference type="Gene3D" id="3.30.390.50">
    <property type="entry name" value="CO dehydrogenase flavoprotein, C-terminal domain"/>
    <property type="match status" value="1"/>
</dbReference>
<dbReference type="OrthoDB" id="9787898at2"/>
<evidence type="ECO:0000313" key="3">
    <source>
        <dbReference type="Proteomes" id="UP000189462"/>
    </source>
</evidence>
<dbReference type="AlphaFoldDB" id="A0A1V3NF66"/>
<evidence type="ECO:0000313" key="2">
    <source>
        <dbReference type="EMBL" id="OOG23711.1"/>
    </source>
</evidence>
<keyword evidence="3" id="KW-1185">Reference proteome</keyword>
<reference evidence="2 3" key="1">
    <citation type="submission" date="2017-02" db="EMBL/GenBank/DDBJ databases">
        <title>Genomic diversity within the haloalkaliphilic genus Thioalkalivibrio.</title>
        <authorList>
            <person name="Ahn A.-C."/>
            <person name="Meier-Kolthoff J."/>
            <person name="Overmars L."/>
            <person name="Richter M."/>
            <person name="Woyke T."/>
            <person name="Sorokin D.Y."/>
            <person name="Muyzer G."/>
        </authorList>
    </citation>
    <scope>NUCLEOTIDE SEQUENCE [LARGE SCALE GENOMIC DNA]</scope>
    <source>
        <strain evidence="2 3">ALJD</strain>
    </source>
</reference>
<dbReference type="EMBL" id="MVBK01000059">
    <property type="protein sequence ID" value="OOG23711.1"/>
    <property type="molecule type" value="Genomic_DNA"/>
</dbReference>